<evidence type="ECO:0008006" key="4">
    <source>
        <dbReference type="Google" id="ProtNLM"/>
    </source>
</evidence>
<dbReference type="EMBL" id="BARW01006795">
    <property type="protein sequence ID" value="GAI80832.1"/>
    <property type="molecule type" value="Genomic_DNA"/>
</dbReference>
<keyword evidence="1" id="KW-0175">Coiled coil</keyword>
<dbReference type="InterPro" id="IPR011990">
    <property type="entry name" value="TPR-like_helical_dom_sf"/>
</dbReference>
<organism evidence="3">
    <name type="scientific">marine sediment metagenome</name>
    <dbReference type="NCBI Taxonomy" id="412755"/>
    <lineage>
        <taxon>unclassified sequences</taxon>
        <taxon>metagenomes</taxon>
        <taxon>ecological metagenomes</taxon>
    </lineage>
</organism>
<dbReference type="AlphaFoldDB" id="X1RJ99"/>
<gene>
    <name evidence="3" type="ORF">S12H4_14262</name>
</gene>
<sequence length="413" mass="47478">PEQMDPSSTHSAELSIMLLKQKEKELEAAEREEIELLAAQSMLEKSVKEGPAPIFNVAEAERSEGTDNTRIRVQPEEKEKSHSKNDTEEYTPYYGQADLSASPPLEVEKPLDQVRDIWARLGDQVEISFGNRGWVFLGLRDSRELKGLIFMGSKDLGGKVIFHFRSEDYGVYLLEFQLQDNRTATVKNESVRLSVVTLEEFDSRLASAAIEMPNKGEGESFLLAEKLYGLGQYEAALKEYISGYREGVPLVNDRIASIYLQSGEYQAAAKFYEKNRLSGGELGEKAVIGLVRSYLALEDSIKLLELLDKFLGLEYLSIEEDLMHIIHYEIEHGEPALTYELLTEYVSQFPGGVFLDEVYFLFGQLFEGESTYRDLERSREYYLRVYEEFPISDFSEEARERVKYLERYFFYIR</sequence>
<protein>
    <recommendedName>
        <fullName evidence="4">Tetratricopeptide repeat protein</fullName>
    </recommendedName>
</protein>
<dbReference type="Gene3D" id="1.25.40.10">
    <property type="entry name" value="Tetratricopeptide repeat domain"/>
    <property type="match status" value="1"/>
</dbReference>
<accession>X1RJ99</accession>
<evidence type="ECO:0000313" key="3">
    <source>
        <dbReference type="EMBL" id="GAI80832.1"/>
    </source>
</evidence>
<reference evidence="3" key="1">
    <citation type="journal article" date="2014" name="Front. Microbiol.">
        <title>High frequency of phylogenetically diverse reductive dehalogenase-homologous genes in deep subseafloor sedimentary metagenomes.</title>
        <authorList>
            <person name="Kawai M."/>
            <person name="Futagami T."/>
            <person name="Toyoda A."/>
            <person name="Takaki Y."/>
            <person name="Nishi S."/>
            <person name="Hori S."/>
            <person name="Arai W."/>
            <person name="Tsubouchi T."/>
            <person name="Morono Y."/>
            <person name="Uchiyama I."/>
            <person name="Ito T."/>
            <person name="Fujiyama A."/>
            <person name="Inagaki F."/>
            <person name="Takami H."/>
        </authorList>
    </citation>
    <scope>NUCLEOTIDE SEQUENCE</scope>
    <source>
        <strain evidence="3">Expedition CK06-06</strain>
    </source>
</reference>
<comment type="caution">
    <text evidence="3">The sequence shown here is derived from an EMBL/GenBank/DDBJ whole genome shotgun (WGS) entry which is preliminary data.</text>
</comment>
<feature type="compositionally biased region" description="Basic and acidic residues" evidence="2">
    <location>
        <begin position="59"/>
        <end position="87"/>
    </location>
</feature>
<feature type="non-terminal residue" evidence="3">
    <location>
        <position position="1"/>
    </location>
</feature>
<evidence type="ECO:0000256" key="2">
    <source>
        <dbReference type="SAM" id="MobiDB-lite"/>
    </source>
</evidence>
<proteinExistence type="predicted"/>
<evidence type="ECO:0000256" key="1">
    <source>
        <dbReference type="SAM" id="Coils"/>
    </source>
</evidence>
<feature type="coiled-coil region" evidence="1">
    <location>
        <begin position="12"/>
        <end position="39"/>
    </location>
</feature>
<name>X1RJ99_9ZZZZ</name>
<feature type="region of interest" description="Disordered" evidence="2">
    <location>
        <begin position="56"/>
        <end position="90"/>
    </location>
</feature>